<proteinExistence type="predicted"/>
<dbReference type="AlphaFoldDB" id="R7TKR4"/>
<dbReference type="EMBL" id="KB309537">
    <property type="protein sequence ID" value="ELT94097.1"/>
    <property type="molecule type" value="Genomic_DNA"/>
</dbReference>
<evidence type="ECO:0000256" key="1">
    <source>
        <dbReference type="SAM" id="SignalP"/>
    </source>
</evidence>
<evidence type="ECO:0000313" key="3">
    <source>
        <dbReference type="EnsemblMetazoa" id="CapteP214071"/>
    </source>
</evidence>
<evidence type="ECO:0008006" key="5">
    <source>
        <dbReference type="Google" id="ProtNLM"/>
    </source>
</evidence>
<dbReference type="InterPro" id="IPR016186">
    <property type="entry name" value="C-type_lectin-like/link_sf"/>
</dbReference>
<name>R7TKR4_CAPTE</name>
<dbReference type="SUPFAM" id="SSF56436">
    <property type="entry name" value="C-type lectin-like"/>
    <property type="match status" value="1"/>
</dbReference>
<organism evidence="2">
    <name type="scientific">Capitella teleta</name>
    <name type="common">Polychaete worm</name>
    <dbReference type="NCBI Taxonomy" id="283909"/>
    <lineage>
        <taxon>Eukaryota</taxon>
        <taxon>Metazoa</taxon>
        <taxon>Spiralia</taxon>
        <taxon>Lophotrochozoa</taxon>
        <taxon>Annelida</taxon>
        <taxon>Polychaeta</taxon>
        <taxon>Sedentaria</taxon>
        <taxon>Scolecida</taxon>
        <taxon>Capitellidae</taxon>
        <taxon>Capitella</taxon>
    </lineage>
</organism>
<feature type="signal peptide" evidence="1">
    <location>
        <begin position="1"/>
        <end position="29"/>
    </location>
</feature>
<protein>
    <recommendedName>
        <fullName evidence="5">C-type lectin domain-containing protein</fullName>
    </recommendedName>
</protein>
<evidence type="ECO:0000313" key="4">
    <source>
        <dbReference type="Proteomes" id="UP000014760"/>
    </source>
</evidence>
<gene>
    <name evidence="2" type="ORF">CAPTEDRAFT_214071</name>
</gene>
<dbReference type="Proteomes" id="UP000014760">
    <property type="component" value="Unassembled WGS sequence"/>
</dbReference>
<dbReference type="EnsemblMetazoa" id="CapteT214071">
    <property type="protein sequence ID" value="CapteP214071"/>
    <property type="gene ID" value="CapteG214071"/>
</dbReference>
<dbReference type="OrthoDB" id="441660at2759"/>
<dbReference type="PANTHER" id="PTHR22803">
    <property type="entry name" value="MANNOSE, PHOSPHOLIPASE, LECTIN RECEPTOR RELATED"/>
    <property type="match status" value="1"/>
</dbReference>
<sequence length="121" mass="13388">MRNPERRTVGSAWAFNVLVMLQMCSLNAGETLCDDGWNDFGGNCYLVREELSIQAGAQDYCKMHGSNLASIHSDGEQEFIHSILYAAHAGLAAFFAFQQRPVSGEMRDMGATWGRKSGSEY</sequence>
<dbReference type="InterPro" id="IPR050111">
    <property type="entry name" value="C-type_lectin/snaclec_domain"/>
</dbReference>
<dbReference type="HOGENOM" id="CLU_2040278_0_0_1"/>
<dbReference type="InterPro" id="IPR016187">
    <property type="entry name" value="CTDL_fold"/>
</dbReference>
<dbReference type="CDD" id="cd00037">
    <property type="entry name" value="CLECT"/>
    <property type="match status" value="1"/>
</dbReference>
<keyword evidence="1" id="KW-0732">Signal</keyword>
<dbReference type="Gene3D" id="3.10.100.10">
    <property type="entry name" value="Mannose-Binding Protein A, subunit A"/>
    <property type="match status" value="1"/>
</dbReference>
<reference evidence="4" key="1">
    <citation type="submission" date="2012-12" db="EMBL/GenBank/DDBJ databases">
        <authorList>
            <person name="Hellsten U."/>
            <person name="Grimwood J."/>
            <person name="Chapman J.A."/>
            <person name="Shapiro H."/>
            <person name="Aerts A."/>
            <person name="Otillar R.P."/>
            <person name="Terry A.Y."/>
            <person name="Boore J.L."/>
            <person name="Simakov O."/>
            <person name="Marletaz F."/>
            <person name="Cho S.-J."/>
            <person name="Edsinger-Gonzales E."/>
            <person name="Havlak P."/>
            <person name="Kuo D.-H."/>
            <person name="Larsson T."/>
            <person name="Lv J."/>
            <person name="Arendt D."/>
            <person name="Savage R."/>
            <person name="Osoegawa K."/>
            <person name="de Jong P."/>
            <person name="Lindberg D.R."/>
            <person name="Seaver E.C."/>
            <person name="Weisblat D.A."/>
            <person name="Putnam N.H."/>
            <person name="Grigoriev I.V."/>
            <person name="Rokhsar D.S."/>
        </authorList>
    </citation>
    <scope>NUCLEOTIDE SEQUENCE</scope>
    <source>
        <strain evidence="4">I ESC-2004</strain>
    </source>
</reference>
<accession>R7TKR4</accession>
<reference evidence="3" key="3">
    <citation type="submission" date="2015-06" db="UniProtKB">
        <authorList>
            <consortium name="EnsemblMetazoa"/>
        </authorList>
    </citation>
    <scope>IDENTIFICATION</scope>
</reference>
<evidence type="ECO:0000313" key="2">
    <source>
        <dbReference type="EMBL" id="ELT94097.1"/>
    </source>
</evidence>
<feature type="chain" id="PRO_5008787098" description="C-type lectin domain-containing protein" evidence="1">
    <location>
        <begin position="30"/>
        <end position="121"/>
    </location>
</feature>
<keyword evidence="4" id="KW-1185">Reference proteome</keyword>
<dbReference type="EMBL" id="AMQN01000303">
    <property type="status" value="NOT_ANNOTATED_CDS"/>
    <property type="molecule type" value="Genomic_DNA"/>
</dbReference>
<reference evidence="2 4" key="2">
    <citation type="journal article" date="2013" name="Nature">
        <title>Insights into bilaterian evolution from three spiralian genomes.</title>
        <authorList>
            <person name="Simakov O."/>
            <person name="Marletaz F."/>
            <person name="Cho S.J."/>
            <person name="Edsinger-Gonzales E."/>
            <person name="Havlak P."/>
            <person name="Hellsten U."/>
            <person name="Kuo D.H."/>
            <person name="Larsson T."/>
            <person name="Lv J."/>
            <person name="Arendt D."/>
            <person name="Savage R."/>
            <person name="Osoegawa K."/>
            <person name="de Jong P."/>
            <person name="Grimwood J."/>
            <person name="Chapman J.A."/>
            <person name="Shapiro H."/>
            <person name="Aerts A."/>
            <person name="Otillar R.P."/>
            <person name="Terry A.Y."/>
            <person name="Boore J.L."/>
            <person name="Grigoriev I.V."/>
            <person name="Lindberg D.R."/>
            <person name="Seaver E.C."/>
            <person name="Weisblat D.A."/>
            <person name="Putnam N.H."/>
            <person name="Rokhsar D.S."/>
        </authorList>
    </citation>
    <scope>NUCLEOTIDE SEQUENCE</scope>
    <source>
        <strain evidence="2 4">I ESC-2004</strain>
    </source>
</reference>